<dbReference type="InterPro" id="IPR011010">
    <property type="entry name" value="DNA_brk_join_enz"/>
</dbReference>
<feature type="compositionally biased region" description="Low complexity" evidence="2">
    <location>
        <begin position="318"/>
        <end position="329"/>
    </location>
</feature>
<gene>
    <name evidence="3" type="ORF">SCF082_LOCUS23806</name>
</gene>
<evidence type="ECO:0000256" key="2">
    <source>
        <dbReference type="SAM" id="MobiDB-lite"/>
    </source>
</evidence>
<keyword evidence="1" id="KW-0233">DNA recombination</keyword>
<sequence length="428" mass="47550">MSHLKDIESPASTPSSFLEAVNFCIHVLGMPAPEGVNTVISCRSRALADRALANRDEVKQARPLTVLEVKQLESYLQDTSNSAVDRYAAGAFLFALFARCRWSDTKKIYAYQLDVLDQAQTVLGYIEFRTRSHKTARLVARRGLAKPLVAPIWGVGERPWALDFVEAAKETHMDFHEQFFGPLLPAPNKDHTFSSRSTGSKEASCWLNAILETQDPEQLVSSHSLKATTLSWCSKYGMDKTVRQVLGHHSTGSKSVDTYSRDRAFDTMLKNIRTNAFAPDATRSGHLQEPTAADAATEFRRSTDLAEVEEPAEETSSHDNSSSDSASSSENEDDLENQDTLDETSLTPHAPADPDFLFFQHRRSRVAHKKTVGSTKPLFVCGLKESDAFLEVAETALTKVRLCLRCRTCKPVRDLGAFASFLKKQRTS</sequence>
<organism evidence="3 4">
    <name type="scientific">Durusdinium trenchii</name>
    <dbReference type="NCBI Taxonomy" id="1381693"/>
    <lineage>
        <taxon>Eukaryota</taxon>
        <taxon>Sar</taxon>
        <taxon>Alveolata</taxon>
        <taxon>Dinophyceae</taxon>
        <taxon>Suessiales</taxon>
        <taxon>Symbiodiniaceae</taxon>
        <taxon>Durusdinium</taxon>
    </lineage>
</organism>
<dbReference type="InterPro" id="IPR013762">
    <property type="entry name" value="Integrase-like_cat_sf"/>
</dbReference>
<dbReference type="Gene3D" id="1.10.443.10">
    <property type="entry name" value="Intergrase catalytic core"/>
    <property type="match status" value="1"/>
</dbReference>
<protein>
    <recommendedName>
        <fullName evidence="5">Tyr recombinase domain-containing protein</fullName>
    </recommendedName>
</protein>
<feature type="compositionally biased region" description="Acidic residues" evidence="2">
    <location>
        <begin position="330"/>
        <end position="342"/>
    </location>
</feature>
<dbReference type="SUPFAM" id="SSF56349">
    <property type="entry name" value="DNA breaking-rejoining enzymes"/>
    <property type="match status" value="1"/>
</dbReference>
<evidence type="ECO:0000256" key="1">
    <source>
        <dbReference type="ARBA" id="ARBA00023172"/>
    </source>
</evidence>
<dbReference type="EMBL" id="CAXAMM010017435">
    <property type="protein sequence ID" value="CAK9041123.1"/>
    <property type="molecule type" value="Genomic_DNA"/>
</dbReference>
<evidence type="ECO:0000313" key="4">
    <source>
        <dbReference type="Proteomes" id="UP001642464"/>
    </source>
</evidence>
<feature type="region of interest" description="Disordered" evidence="2">
    <location>
        <begin position="280"/>
        <end position="353"/>
    </location>
</feature>
<comment type="caution">
    <text evidence="3">The sequence shown here is derived from an EMBL/GenBank/DDBJ whole genome shotgun (WGS) entry which is preliminary data.</text>
</comment>
<dbReference type="Proteomes" id="UP001642464">
    <property type="component" value="Unassembled WGS sequence"/>
</dbReference>
<keyword evidence="4" id="KW-1185">Reference proteome</keyword>
<proteinExistence type="predicted"/>
<evidence type="ECO:0000313" key="3">
    <source>
        <dbReference type="EMBL" id="CAK9041123.1"/>
    </source>
</evidence>
<accession>A0ABP0LQ67</accession>
<reference evidence="3 4" key="1">
    <citation type="submission" date="2024-02" db="EMBL/GenBank/DDBJ databases">
        <authorList>
            <person name="Chen Y."/>
            <person name="Shah S."/>
            <person name="Dougan E. K."/>
            <person name="Thang M."/>
            <person name="Chan C."/>
        </authorList>
    </citation>
    <scope>NUCLEOTIDE SEQUENCE [LARGE SCALE GENOMIC DNA]</scope>
</reference>
<name>A0ABP0LQ67_9DINO</name>
<evidence type="ECO:0008006" key="5">
    <source>
        <dbReference type="Google" id="ProtNLM"/>
    </source>
</evidence>